<keyword evidence="4" id="KW-1185">Reference proteome</keyword>
<accession>A0A507ZVF2</accession>
<dbReference type="EMBL" id="VIAR01000002">
    <property type="protein sequence ID" value="TQD40214.1"/>
    <property type="molecule type" value="Genomic_DNA"/>
</dbReference>
<keyword evidence="1" id="KW-0472">Membrane</keyword>
<dbReference type="AlphaFoldDB" id="A0A507ZVF2"/>
<feature type="domain" description="Mce/MlaD" evidence="2">
    <location>
        <begin position="36"/>
        <end position="112"/>
    </location>
</feature>
<evidence type="ECO:0000313" key="3">
    <source>
        <dbReference type="EMBL" id="TQD40214.1"/>
    </source>
</evidence>
<proteinExistence type="predicted"/>
<dbReference type="PANTHER" id="PTHR33371:SF4">
    <property type="entry name" value="INTERMEMBRANE PHOSPHOLIPID TRANSPORT SYSTEM BINDING PROTEIN MLAD"/>
    <property type="match status" value="1"/>
</dbReference>
<evidence type="ECO:0000259" key="2">
    <source>
        <dbReference type="Pfam" id="PF02470"/>
    </source>
</evidence>
<protein>
    <submittedName>
        <fullName evidence="3">MCE family protein</fullName>
    </submittedName>
</protein>
<dbReference type="RefSeq" id="WP_141420744.1">
    <property type="nucleotide sequence ID" value="NZ_VIAR01000002.1"/>
</dbReference>
<dbReference type="InterPro" id="IPR003399">
    <property type="entry name" value="Mce/MlaD"/>
</dbReference>
<dbReference type="InterPro" id="IPR052336">
    <property type="entry name" value="MlaD_Phospholipid_Transporter"/>
</dbReference>
<comment type="caution">
    <text evidence="3">The sequence shown here is derived from an EMBL/GenBank/DDBJ whole genome shotgun (WGS) entry which is preliminary data.</text>
</comment>
<dbReference type="Proteomes" id="UP000317169">
    <property type="component" value="Unassembled WGS sequence"/>
</dbReference>
<dbReference type="PANTHER" id="PTHR33371">
    <property type="entry name" value="INTERMEMBRANE PHOSPHOLIPID TRANSPORT SYSTEM BINDING PROTEIN MLAD-RELATED"/>
    <property type="match status" value="1"/>
</dbReference>
<keyword evidence="1" id="KW-1133">Transmembrane helix</keyword>
<dbReference type="OrthoDB" id="9769132at2"/>
<name>A0A507ZVF2_9FLAO</name>
<evidence type="ECO:0000313" key="4">
    <source>
        <dbReference type="Proteomes" id="UP000317169"/>
    </source>
</evidence>
<gene>
    <name evidence="3" type="ORF">FKR84_03175</name>
</gene>
<evidence type="ECO:0000256" key="1">
    <source>
        <dbReference type="SAM" id="Phobius"/>
    </source>
</evidence>
<keyword evidence="1" id="KW-0812">Transmembrane</keyword>
<sequence>MKITKEVKTALLVIIAIILLIFGYSFLKGNNLLENNRTFYAVYEDVEGLAKSSKVTINGLQVGSVTDIRFLNNKGELLVTLNVQNKFEFDKSSTAQIYGGSLIGGKSVSIIPEYGGERAQDGDTLNATIDEGLLELVNDKLTPLQNKVENAVVSADSVITGVNKLLDPDTRKNLQVAIKEFSETMKSLKGASRSIDALLADNSSKLDRTFTNLDEMSANFNKFSDTLSTIEINKILNDFEEVASDFKKVAAKLENGEGTAGKLLNDDTAYENLERATKQMEELLQDIKLNPKRYVHFSVFGKNAGEYEKPKDSLK</sequence>
<dbReference type="Pfam" id="PF02470">
    <property type="entry name" value="MlaD"/>
    <property type="match status" value="1"/>
</dbReference>
<reference evidence="3 4" key="1">
    <citation type="submission" date="2019-06" db="EMBL/GenBank/DDBJ databases">
        <title>Flavibacter putida gen. nov., sp. nov., a novel marine bacterium of the family Flavobacteriaceae isolated from coastal seawater.</title>
        <authorList>
            <person name="Feng X."/>
        </authorList>
    </citation>
    <scope>NUCLEOTIDE SEQUENCE [LARGE SCALE GENOMIC DNA]</scope>
    <source>
        <strain evidence="3 4">PLHSN227</strain>
    </source>
</reference>
<feature type="transmembrane region" description="Helical" evidence="1">
    <location>
        <begin position="7"/>
        <end position="27"/>
    </location>
</feature>
<organism evidence="3 4">
    <name type="scientific">Haloflavibacter putidus</name>
    <dbReference type="NCBI Taxonomy" id="2576776"/>
    <lineage>
        <taxon>Bacteria</taxon>
        <taxon>Pseudomonadati</taxon>
        <taxon>Bacteroidota</taxon>
        <taxon>Flavobacteriia</taxon>
        <taxon>Flavobacteriales</taxon>
        <taxon>Flavobacteriaceae</taxon>
        <taxon>Haloflavibacter</taxon>
    </lineage>
</organism>